<evidence type="ECO:0000256" key="7">
    <source>
        <dbReference type="PIRNR" id="PIRNR002744"/>
    </source>
</evidence>
<comment type="subcellular location">
    <subcellularLocation>
        <location evidence="1">Membrane</location>
        <topology evidence="1">Multi-pass membrane protein</topology>
    </subcellularLocation>
</comment>
<dbReference type="GO" id="GO:0022857">
    <property type="term" value="F:transmembrane transporter activity"/>
    <property type="evidence" value="ECO:0007669"/>
    <property type="project" value="InterPro"/>
</dbReference>
<protein>
    <submittedName>
        <fullName evidence="9">Cytosine permease</fullName>
    </submittedName>
</protein>
<evidence type="ECO:0000256" key="6">
    <source>
        <dbReference type="ARBA" id="ARBA00023136"/>
    </source>
</evidence>
<evidence type="ECO:0000313" key="10">
    <source>
        <dbReference type="Proteomes" id="UP000242699"/>
    </source>
</evidence>
<keyword evidence="3 7" id="KW-0813">Transport</keyword>
<feature type="transmembrane region" description="Helical" evidence="8">
    <location>
        <begin position="418"/>
        <end position="440"/>
    </location>
</feature>
<dbReference type="InterPro" id="IPR001248">
    <property type="entry name" value="Pur-cyt_permease"/>
</dbReference>
<gene>
    <name evidence="9" type="ORF">C7B43_14080</name>
</gene>
<dbReference type="PIRSF" id="PIRSF002744">
    <property type="entry name" value="Pur-cyt_permease"/>
    <property type="match status" value="1"/>
</dbReference>
<name>A0A2T2WVR9_9FIRM</name>
<feature type="transmembrane region" description="Helical" evidence="8">
    <location>
        <begin position="387"/>
        <end position="406"/>
    </location>
</feature>
<proteinExistence type="inferred from homology"/>
<evidence type="ECO:0000256" key="5">
    <source>
        <dbReference type="ARBA" id="ARBA00022989"/>
    </source>
</evidence>
<sequence>MKLEVRSIDFIPETERHGKVQNLFFIWFSANMQITTIVTGALGVVLGLNLTGALLAIVIGNVFGAVFMAYHSAQGPKLGIPQMIQSRAQFGFYGAILPLILVVVMYLGYFATSAVLGGQALAGWLGVPMDLAIIIVSVVNIVLAVVGYDLIHQYERWAGYLFAVVFAILTIRLLTLYPADAFAGGRFAWSTFLLAVSISATWQITYAPYVADYSRYLPADTSINQCFGYTYLGSVLATVWMMAIGAVSMSVAAKAFNANSVAFIADKVGGPLANLVFPVIVLGIIGVNVLNLYGAFMSTTTTLHALKPWHFGIGSRVGIVLAAGIVGTTLAIWGQGNFLNNYSNFLLMLLYVLIPWTAINLMDFYVIRRGHYDISSILRPGGRYPAFNLRALLTFVLTVVIEIPFINTTLYEGPVAKAMGGADISWIVGLIVASVLYYVLMRSERVSQETGLTNMPDKNLPAG</sequence>
<feature type="transmembrane region" description="Helical" evidence="8">
    <location>
        <begin position="229"/>
        <end position="252"/>
    </location>
</feature>
<evidence type="ECO:0000256" key="4">
    <source>
        <dbReference type="ARBA" id="ARBA00022692"/>
    </source>
</evidence>
<dbReference type="InterPro" id="IPR026030">
    <property type="entry name" value="Pur-cyt_permease_Fcy2/21/22"/>
</dbReference>
<feature type="transmembrane region" description="Helical" evidence="8">
    <location>
        <begin position="52"/>
        <end position="70"/>
    </location>
</feature>
<feature type="transmembrane region" description="Helical" evidence="8">
    <location>
        <begin position="131"/>
        <end position="150"/>
    </location>
</feature>
<keyword evidence="6 7" id="KW-0472">Membrane</keyword>
<dbReference type="Gene3D" id="1.10.4160.10">
    <property type="entry name" value="Hydantoin permease"/>
    <property type="match status" value="1"/>
</dbReference>
<feature type="transmembrane region" description="Helical" evidence="8">
    <location>
        <begin position="157"/>
        <end position="175"/>
    </location>
</feature>
<comment type="similarity">
    <text evidence="2 7">Belongs to the purine-cytosine permease (2.A.39) family.</text>
</comment>
<evidence type="ECO:0000256" key="8">
    <source>
        <dbReference type="SAM" id="Phobius"/>
    </source>
</evidence>
<evidence type="ECO:0000313" key="9">
    <source>
        <dbReference type="EMBL" id="PSR26330.1"/>
    </source>
</evidence>
<reference evidence="9 10" key="1">
    <citation type="journal article" date="2014" name="BMC Genomics">
        <title>Comparison of environmental and isolate Sulfobacillus genomes reveals diverse carbon, sulfur, nitrogen, and hydrogen metabolisms.</title>
        <authorList>
            <person name="Justice N.B."/>
            <person name="Norman A."/>
            <person name="Brown C.T."/>
            <person name="Singh A."/>
            <person name="Thomas B.C."/>
            <person name="Banfield J.F."/>
        </authorList>
    </citation>
    <scope>NUCLEOTIDE SEQUENCE [LARGE SCALE GENOMIC DNA]</scope>
    <source>
        <strain evidence="9">AMDSBA1</strain>
    </source>
</reference>
<dbReference type="GO" id="GO:0005886">
    <property type="term" value="C:plasma membrane"/>
    <property type="evidence" value="ECO:0007669"/>
    <property type="project" value="TreeGrafter"/>
</dbReference>
<comment type="caution">
    <text evidence="9">The sequence shown here is derived from an EMBL/GenBank/DDBJ whole genome shotgun (WGS) entry which is preliminary data.</text>
</comment>
<evidence type="ECO:0000256" key="2">
    <source>
        <dbReference type="ARBA" id="ARBA00008974"/>
    </source>
</evidence>
<feature type="transmembrane region" description="Helical" evidence="8">
    <location>
        <begin position="272"/>
        <end position="293"/>
    </location>
</feature>
<organism evidence="9 10">
    <name type="scientific">Sulfobacillus benefaciens</name>
    <dbReference type="NCBI Taxonomy" id="453960"/>
    <lineage>
        <taxon>Bacteria</taxon>
        <taxon>Bacillati</taxon>
        <taxon>Bacillota</taxon>
        <taxon>Clostridia</taxon>
        <taxon>Eubacteriales</taxon>
        <taxon>Clostridiales Family XVII. Incertae Sedis</taxon>
        <taxon>Sulfobacillus</taxon>
    </lineage>
</organism>
<dbReference type="CDD" id="cd11484">
    <property type="entry name" value="SLC-NCS1sbd_CobB-like"/>
    <property type="match status" value="1"/>
</dbReference>
<dbReference type="EMBL" id="PXYT01000037">
    <property type="protein sequence ID" value="PSR26330.1"/>
    <property type="molecule type" value="Genomic_DNA"/>
</dbReference>
<feature type="transmembrane region" description="Helical" evidence="8">
    <location>
        <begin position="313"/>
        <end position="333"/>
    </location>
</feature>
<feature type="transmembrane region" description="Helical" evidence="8">
    <location>
        <begin position="187"/>
        <end position="209"/>
    </location>
</feature>
<dbReference type="Proteomes" id="UP000242699">
    <property type="component" value="Unassembled WGS sequence"/>
</dbReference>
<feature type="transmembrane region" description="Helical" evidence="8">
    <location>
        <begin position="24"/>
        <end position="46"/>
    </location>
</feature>
<feature type="transmembrane region" description="Helical" evidence="8">
    <location>
        <begin position="345"/>
        <end position="366"/>
    </location>
</feature>
<accession>A0A2T2WVR9</accession>
<dbReference type="PANTHER" id="PTHR31806">
    <property type="entry name" value="PURINE-CYTOSINE PERMEASE FCY2-RELATED"/>
    <property type="match status" value="1"/>
</dbReference>
<evidence type="ECO:0000256" key="1">
    <source>
        <dbReference type="ARBA" id="ARBA00004141"/>
    </source>
</evidence>
<dbReference type="AlphaFoldDB" id="A0A2T2WVR9"/>
<keyword evidence="4 8" id="KW-0812">Transmembrane</keyword>
<keyword evidence="5 8" id="KW-1133">Transmembrane helix</keyword>
<feature type="transmembrane region" description="Helical" evidence="8">
    <location>
        <begin position="90"/>
        <end position="111"/>
    </location>
</feature>
<evidence type="ECO:0000256" key="3">
    <source>
        <dbReference type="ARBA" id="ARBA00022448"/>
    </source>
</evidence>
<dbReference type="Pfam" id="PF02133">
    <property type="entry name" value="Transp_cyt_pur"/>
    <property type="match status" value="1"/>
</dbReference>
<dbReference type="PANTHER" id="PTHR31806:SF1">
    <property type="entry name" value="PURINE-CYTOSINE PERMEASE FCY2-RELATED"/>
    <property type="match status" value="1"/>
</dbReference>